<proteinExistence type="predicted"/>
<dbReference type="Proteomes" id="UP000003835">
    <property type="component" value="Unassembled WGS sequence"/>
</dbReference>
<dbReference type="AlphaFoldDB" id="B4VWL2"/>
<protein>
    <submittedName>
        <fullName evidence="1">Uncharacterized protein</fullName>
    </submittedName>
</protein>
<sequence>MFIPKPAPTGYVDEGAIARLGEGGFCRIVSGYMSNVYP</sequence>
<evidence type="ECO:0000313" key="2">
    <source>
        <dbReference type="Proteomes" id="UP000003835"/>
    </source>
</evidence>
<reference evidence="1 2" key="1">
    <citation type="submission" date="2008-07" db="EMBL/GenBank/DDBJ databases">
        <authorList>
            <person name="Tandeau de Marsac N."/>
            <person name="Ferriera S."/>
            <person name="Johnson J."/>
            <person name="Kravitz S."/>
            <person name="Beeson K."/>
            <person name="Sutton G."/>
            <person name="Rogers Y.-H."/>
            <person name="Friedman R."/>
            <person name="Frazier M."/>
            <person name="Venter J.C."/>
        </authorList>
    </citation>
    <scope>NUCLEOTIDE SEQUENCE [LARGE SCALE GENOMIC DNA]</scope>
    <source>
        <strain evidence="1 2">PCC 7420</strain>
    </source>
</reference>
<accession>B4VWL2</accession>
<organism evidence="1 2">
    <name type="scientific">Coleofasciculus chthonoplastes PCC 7420</name>
    <dbReference type="NCBI Taxonomy" id="118168"/>
    <lineage>
        <taxon>Bacteria</taxon>
        <taxon>Bacillati</taxon>
        <taxon>Cyanobacteriota</taxon>
        <taxon>Cyanophyceae</taxon>
        <taxon>Coleofasciculales</taxon>
        <taxon>Coleofasciculaceae</taxon>
        <taxon>Coleofasciculus</taxon>
    </lineage>
</organism>
<name>B4VWL2_9CYAN</name>
<evidence type="ECO:0000313" key="1">
    <source>
        <dbReference type="EMBL" id="EDX73767.1"/>
    </source>
</evidence>
<gene>
    <name evidence="1" type="ORF">MC7420_6815</name>
</gene>
<keyword evidence="2" id="KW-1185">Reference proteome</keyword>
<dbReference type="HOGENOM" id="CLU_3326754_0_0_3"/>
<dbReference type="EMBL" id="DS989856">
    <property type="protein sequence ID" value="EDX73767.1"/>
    <property type="molecule type" value="Genomic_DNA"/>
</dbReference>